<keyword evidence="3" id="KW-1185">Reference proteome</keyword>
<dbReference type="OrthoDB" id="15200at2"/>
<comment type="similarity">
    <text evidence="1">Belongs to the UPF0175 family.</text>
</comment>
<dbReference type="AlphaFoldDB" id="A0A2K8UCI8"/>
<dbReference type="InterPro" id="IPR052264">
    <property type="entry name" value="UPF0175_domain"/>
</dbReference>
<dbReference type="Pfam" id="PF03683">
    <property type="entry name" value="UPF0175"/>
    <property type="match status" value="1"/>
</dbReference>
<reference evidence="2 3" key="1">
    <citation type="submission" date="2017-03" db="EMBL/GenBank/DDBJ databases">
        <title>Complete genome sequence of Candidatus 'Thiodictyon syntrophicum' sp. nov. strain Cad16T, a photolithoautotroph purple sulfur bacterium isolated from an alpine meromictic lake.</title>
        <authorList>
            <person name="Luedin S.M."/>
            <person name="Pothier J.F."/>
            <person name="Danza F."/>
            <person name="Storelli N."/>
            <person name="Wittwer M."/>
            <person name="Tonolla M."/>
        </authorList>
    </citation>
    <scope>NUCLEOTIDE SEQUENCE [LARGE SCALE GENOMIC DNA]</scope>
    <source>
        <strain evidence="2 3">Cad16T</strain>
    </source>
</reference>
<dbReference type="KEGG" id="tsy:THSYN_18715"/>
<dbReference type="PANTHER" id="PTHR37525">
    <property type="entry name" value="UPF0175 PROTEIN SSL1255"/>
    <property type="match status" value="1"/>
</dbReference>
<accession>A0A2K8UCI8</accession>
<dbReference type="Proteomes" id="UP000232638">
    <property type="component" value="Chromosome"/>
</dbReference>
<protein>
    <submittedName>
        <fullName evidence="2">Small protein</fullName>
    </submittedName>
</protein>
<gene>
    <name evidence="2" type="ORF">THSYN_18715</name>
</gene>
<dbReference type="RefSeq" id="WP_100920480.1">
    <property type="nucleotide sequence ID" value="NZ_CP020370.1"/>
</dbReference>
<evidence type="ECO:0000256" key="1">
    <source>
        <dbReference type="ARBA" id="ARBA00005651"/>
    </source>
</evidence>
<organism evidence="2 3">
    <name type="scientific">Candidatus Thiodictyon syntrophicum</name>
    <dbReference type="NCBI Taxonomy" id="1166950"/>
    <lineage>
        <taxon>Bacteria</taxon>
        <taxon>Pseudomonadati</taxon>
        <taxon>Pseudomonadota</taxon>
        <taxon>Gammaproteobacteria</taxon>
        <taxon>Chromatiales</taxon>
        <taxon>Chromatiaceae</taxon>
        <taxon>Thiodictyon</taxon>
    </lineage>
</organism>
<evidence type="ECO:0000313" key="2">
    <source>
        <dbReference type="EMBL" id="AUB82771.1"/>
    </source>
</evidence>
<dbReference type="PANTHER" id="PTHR37525:SF1">
    <property type="entry name" value="UPF0175 PROTEIN SSL1255"/>
    <property type="match status" value="1"/>
</dbReference>
<proteinExistence type="inferred from homology"/>
<dbReference type="InterPro" id="IPR005368">
    <property type="entry name" value="UPF0175"/>
</dbReference>
<dbReference type="EMBL" id="CP020370">
    <property type="protein sequence ID" value="AUB82771.1"/>
    <property type="molecule type" value="Genomic_DNA"/>
</dbReference>
<evidence type="ECO:0000313" key="3">
    <source>
        <dbReference type="Proteomes" id="UP000232638"/>
    </source>
</evidence>
<sequence>MSRVAFDIPAEIALQLGADDRQAGIALRMMAAIKLFELGRLSCGAAAELAGVPQPLFLARLGDYGVAAFDLTADELAHDIANA</sequence>
<name>A0A2K8UCI8_9GAMM</name>